<dbReference type="Gene3D" id="3.40.140.10">
    <property type="entry name" value="Cytidine Deaminase, domain 2"/>
    <property type="match status" value="1"/>
</dbReference>
<dbReference type="PANTHER" id="PTHR38011">
    <property type="entry name" value="DIHYDROFOLATE REDUCTASE FAMILY PROTEIN (AFU_ORTHOLOGUE AFUA_8G06820)"/>
    <property type="match status" value="1"/>
</dbReference>
<evidence type="ECO:0000259" key="11">
    <source>
        <dbReference type="PROSITE" id="PS51747"/>
    </source>
</evidence>
<dbReference type="STRING" id="33903.AQJ43_21575"/>
<sequence>MPHPYVLLSAAVSLDGFLDDTGPDRLLLSGPADFDRVDEVRAASDAILVGAGTLRTDNPRLLVNSAERRAARVAEGLPEYPLKVTVTASGDLDPDAQFWHTGGEKAVYTTDKGAERLRELGIAADVVAVGAELEWRAVLDHLGRVKGVRRLMVEGGGRVHTQLLQQGLADELQLAVAPLFVGQAQAPRMFGSGGYPPGRMRLVETRPVGDVVLMRYVPTAPGTGRLATAADRHWLALACELADRCPPSRTAFSVGAVIVAADGTELARGHSREGGDPVVHAEEAALAKLDAEDPRLAGATVYSSLEPCARRTSRPRPCARLILDAGVRRVVTAWREPDTFVAAADGSGVLVAEGADVVVLPEYEARATAPNRHLLG</sequence>
<organism evidence="13 14">
    <name type="scientific">Streptomyces avermitilis</name>
    <dbReference type="NCBI Taxonomy" id="33903"/>
    <lineage>
        <taxon>Bacteria</taxon>
        <taxon>Bacillati</taxon>
        <taxon>Actinomycetota</taxon>
        <taxon>Actinomycetes</taxon>
        <taxon>Kitasatosporales</taxon>
        <taxon>Streptomycetaceae</taxon>
        <taxon>Streptomyces</taxon>
    </lineage>
</organism>
<dbReference type="PROSITE" id="PS51747">
    <property type="entry name" value="CYT_DCMP_DEAMINASES_2"/>
    <property type="match status" value="1"/>
</dbReference>
<dbReference type="SUPFAM" id="SSF53927">
    <property type="entry name" value="Cytidine deaminase-like"/>
    <property type="match status" value="1"/>
</dbReference>
<evidence type="ECO:0000256" key="6">
    <source>
        <dbReference type="ARBA" id="ARBA00019930"/>
    </source>
</evidence>
<evidence type="ECO:0000256" key="2">
    <source>
        <dbReference type="ARBA" id="ARBA00004882"/>
    </source>
</evidence>
<feature type="domain" description="CMP/dCMP-type deaminase" evidence="11">
    <location>
        <begin position="229"/>
        <end position="350"/>
    </location>
</feature>
<dbReference type="InterPro" id="IPR016193">
    <property type="entry name" value="Cytidine_deaminase-like"/>
</dbReference>
<dbReference type="PANTHER" id="PTHR38011:SF7">
    <property type="entry name" value="2,5-DIAMINO-6-RIBOSYLAMINO-4(3H)-PYRIMIDINONE 5'-PHOSPHATE REDUCTASE"/>
    <property type="match status" value="1"/>
</dbReference>
<protein>
    <recommendedName>
        <fullName evidence="6">Riboflavin biosynthesis protein RibD</fullName>
        <ecNumber evidence="5">3.5.4.26</ecNumber>
    </recommendedName>
</protein>
<evidence type="ECO:0000256" key="8">
    <source>
        <dbReference type="ARBA" id="ARBA00023002"/>
    </source>
</evidence>
<dbReference type="Pfam" id="PF00383">
    <property type="entry name" value="dCMP_cyt_deam_1"/>
    <property type="match status" value="1"/>
</dbReference>
<evidence type="ECO:0000256" key="5">
    <source>
        <dbReference type="ARBA" id="ARBA00012766"/>
    </source>
</evidence>
<dbReference type="GO" id="GO:0008703">
    <property type="term" value="F:5-amino-6-(5-phosphoribosylamino)uracil reductase activity"/>
    <property type="evidence" value="ECO:0007669"/>
    <property type="project" value="UniProtKB-EC"/>
</dbReference>
<dbReference type="EMBL" id="BJHY01000001">
    <property type="protein sequence ID" value="GDY75711.1"/>
    <property type="molecule type" value="Genomic_DNA"/>
</dbReference>
<dbReference type="GO" id="GO:0009231">
    <property type="term" value="P:riboflavin biosynthetic process"/>
    <property type="evidence" value="ECO:0007669"/>
    <property type="project" value="UniProtKB-UniPathway"/>
</dbReference>
<gene>
    <name evidence="12" type="ORF">SAV14893_035220</name>
    <name evidence="13" type="ORF">SAV31267_051960</name>
</gene>
<comment type="catalytic activity">
    <reaction evidence="10">
        <text>2,5-diamino-6-hydroxy-4-(5-phosphoribosylamino)-pyrimidine + H2O + H(+) = 5-amino-6-(5-phospho-D-ribosylamino)uracil + NH4(+)</text>
        <dbReference type="Rhea" id="RHEA:21868"/>
        <dbReference type="ChEBI" id="CHEBI:15377"/>
        <dbReference type="ChEBI" id="CHEBI:15378"/>
        <dbReference type="ChEBI" id="CHEBI:28938"/>
        <dbReference type="ChEBI" id="CHEBI:58453"/>
        <dbReference type="ChEBI" id="CHEBI:58614"/>
        <dbReference type="EC" id="3.5.4.26"/>
    </reaction>
</comment>
<proteinExistence type="inferred from homology"/>
<dbReference type="InterPro" id="IPR050765">
    <property type="entry name" value="Riboflavin_Biosynth_HTPR"/>
</dbReference>
<dbReference type="RefSeq" id="WP_010985548.1">
    <property type="nucleotide sequence ID" value="NZ_BAABTN010000046.1"/>
</dbReference>
<comment type="similarity">
    <text evidence="4">In the C-terminal section; belongs to the HTP reductase family.</text>
</comment>
<dbReference type="UniPathway" id="UPA00275">
    <property type="reaction ID" value="UER00401"/>
</dbReference>
<dbReference type="AlphaFoldDB" id="A0A4D4MU75"/>
<dbReference type="InterPro" id="IPR002734">
    <property type="entry name" value="RibDG_C"/>
</dbReference>
<evidence type="ECO:0000256" key="7">
    <source>
        <dbReference type="ARBA" id="ARBA00022857"/>
    </source>
</evidence>
<dbReference type="Proteomes" id="UP000302139">
    <property type="component" value="Unassembled WGS sequence"/>
</dbReference>
<keyword evidence="7" id="KW-0521">NADP</keyword>
<dbReference type="EC" id="3.5.4.26" evidence="5"/>
<dbReference type="Pfam" id="PF01872">
    <property type="entry name" value="RibD_C"/>
    <property type="match status" value="1"/>
</dbReference>
<evidence type="ECO:0000313" key="13">
    <source>
        <dbReference type="EMBL" id="GDY75711.1"/>
    </source>
</evidence>
<comment type="similarity">
    <text evidence="3">In the N-terminal section; belongs to the cytidine and deoxycytidylate deaminase family.</text>
</comment>
<accession>A0A4D4MU75</accession>
<dbReference type="OMA" id="WHTGGEK"/>
<dbReference type="InterPro" id="IPR002125">
    <property type="entry name" value="CMP_dCMP_dom"/>
</dbReference>
<evidence type="ECO:0000256" key="4">
    <source>
        <dbReference type="ARBA" id="ARBA00007417"/>
    </source>
</evidence>
<name>A0A4D4MU75_STRAX</name>
<dbReference type="Gene3D" id="3.40.430.10">
    <property type="entry name" value="Dihydrofolate Reductase, subunit A"/>
    <property type="match status" value="1"/>
</dbReference>
<reference evidence="12 15" key="2">
    <citation type="submission" date="2019-04" db="EMBL/GenBank/DDBJ databases">
        <title>Draft genome sequences of Streptomyces avermitilis NBRC 14893.</title>
        <authorList>
            <person name="Komaki H."/>
            <person name="Tamura T."/>
            <person name="Hosoyama A."/>
        </authorList>
    </citation>
    <scope>NUCLEOTIDE SEQUENCE [LARGE SCALE GENOMIC DNA]</scope>
    <source>
        <strain evidence="12 15">NBRC 14893</strain>
    </source>
</reference>
<reference evidence="13 14" key="1">
    <citation type="submission" date="2019-04" db="EMBL/GenBank/DDBJ databases">
        <title>Draft genome sequences of Streptomyces avermitilis ATCC 31267.</title>
        <authorList>
            <person name="Komaki H."/>
            <person name="Tamura T."/>
            <person name="Hosoyama A."/>
        </authorList>
    </citation>
    <scope>NUCLEOTIDE SEQUENCE [LARGE SCALE GENOMIC DNA]</scope>
    <source>
        <strain evidence="13 14">ATCC 31267</strain>
    </source>
</reference>
<evidence type="ECO:0000256" key="9">
    <source>
        <dbReference type="ARBA" id="ARBA00049861"/>
    </source>
</evidence>
<dbReference type="GO" id="GO:0008835">
    <property type="term" value="F:diaminohydroxyphosphoribosylaminopyrimidine deaminase activity"/>
    <property type="evidence" value="ECO:0007669"/>
    <property type="project" value="UniProtKB-EC"/>
</dbReference>
<evidence type="ECO:0000313" key="12">
    <source>
        <dbReference type="EMBL" id="GDY64129.1"/>
    </source>
</evidence>
<comment type="pathway">
    <text evidence="2">Cofactor biosynthesis; riboflavin biosynthesis; 5-amino-6-(D-ribitylamino)uracil from GTP: step 2/4.</text>
</comment>
<keyword evidence="8" id="KW-0560">Oxidoreductase</keyword>
<evidence type="ECO:0000256" key="3">
    <source>
        <dbReference type="ARBA" id="ARBA00005259"/>
    </source>
</evidence>
<dbReference type="InterPro" id="IPR024072">
    <property type="entry name" value="DHFR-like_dom_sf"/>
</dbReference>
<dbReference type="SUPFAM" id="SSF53597">
    <property type="entry name" value="Dihydrofolate reductase-like"/>
    <property type="match status" value="1"/>
</dbReference>
<dbReference type="EMBL" id="BJHX01000001">
    <property type="protein sequence ID" value="GDY64129.1"/>
    <property type="molecule type" value="Genomic_DNA"/>
</dbReference>
<comment type="caution">
    <text evidence="13">The sequence shown here is derived from an EMBL/GenBank/DDBJ whole genome shotgun (WGS) entry which is preliminary data.</text>
</comment>
<evidence type="ECO:0000313" key="15">
    <source>
        <dbReference type="Proteomes" id="UP000302139"/>
    </source>
</evidence>
<evidence type="ECO:0000313" key="14">
    <source>
        <dbReference type="Proteomes" id="UP000299211"/>
    </source>
</evidence>
<comment type="function">
    <text evidence="1">Converts 2,5-diamino-6-(ribosylamino)-4(3h)-pyrimidinone 5'-phosphate into 5-amino-6-(ribosylamino)-2,4(1h,3h)-pyrimidinedione 5'-phosphate.</text>
</comment>
<dbReference type="Proteomes" id="UP000299211">
    <property type="component" value="Unassembled WGS sequence"/>
</dbReference>
<evidence type="ECO:0000256" key="10">
    <source>
        <dbReference type="ARBA" id="ARBA00049886"/>
    </source>
</evidence>
<comment type="catalytic activity">
    <reaction evidence="9">
        <text>5-amino-6-(5-phospho-D-ribitylamino)uracil + NADP(+) = 5-amino-6-(5-phospho-D-ribosylamino)uracil + NADPH + H(+)</text>
        <dbReference type="Rhea" id="RHEA:17845"/>
        <dbReference type="ChEBI" id="CHEBI:15378"/>
        <dbReference type="ChEBI" id="CHEBI:57783"/>
        <dbReference type="ChEBI" id="CHEBI:58349"/>
        <dbReference type="ChEBI" id="CHEBI:58421"/>
        <dbReference type="ChEBI" id="CHEBI:58453"/>
        <dbReference type="EC" id="1.1.1.193"/>
    </reaction>
</comment>
<evidence type="ECO:0000256" key="1">
    <source>
        <dbReference type="ARBA" id="ARBA00002151"/>
    </source>
</evidence>
<dbReference type="GeneID" id="41541189"/>